<evidence type="ECO:0000256" key="1">
    <source>
        <dbReference type="SAM" id="MobiDB-lite"/>
    </source>
</evidence>
<name>A0A5C3NSY8_9APHY</name>
<proteinExistence type="predicted"/>
<evidence type="ECO:0000313" key="2">
    <source>
        <dbReference type="EMBL" id="TFK79518.1"/>
    </source>
</evidence>
<evidence type="ECO:0000313" key="3">
    <source>
        <dbReference type="Proteomes" id="UP000308197"/>
    </source>
</evidence>
<reference evidence="2 3" key="1">
    <citation type="journal article" date="2019" name="Nat. Ecol. Evol.">
        <title>Megaphylogeny resolves global patterns of mushroom evolution.</title>
        <authorList>
            <person name="Varga T."/>
            <person name="Krizsan K."/>
            <person name="Foldi C."/>
            <person name="Dima B."/>
            <person name="Sanchez-Garcia M."/>
            <person name="Sanchez-Ramirez S."/>
            <person name="Szollosi G.J."/>
            <person name="Szarkandi J.G."/>
            <person name="Papp V."/>
            <person name="Albert L."/>
            <person name="Andreopoulos W."/>
            <person name="Angelini C."/>
            <person name="Antonin V."/>
            <person name="Barry K.W."/>
            <person name="Bougher N.L."/>
            <person name="Buchanan P."/>
            <person name="Buyck B."/>
            <person name="Bense V."/>
            <person name="Catcheside P."/>
            <person name="Chovatia M."/>
            <person name="Cooper J."/>
            <person name="Damon W."/>
            <person name="Desjardin D."/>
            <person name="Finy P."/>
            <person name="Geml J."/>
            <person name="Haridas S."/>
            <person name="Hughes K."/>
            <person name="Justo A."/>
            <person name="Karasinski D."/>
            <person name="Kautmanova I."/>
            <person name="Kiss B."/>
            <person name="Kocsube S."/>
            <person name="Kotiranta H."/>
            <person name="LaButti K.M."/>
            <person name="Lechner B.E."/>
            <person name="Liimatainen K."/>
            <person name="Lipzen A."/>
            <person name="Lukacs Z."/>
            <person name="Mihaltcheva S."/>
            <person name="Morgado L.N."/>
            <person name="Niskanen T."/>
            <person name="Noordeloos M.E."/>
            <person name="Ohm R.A."/>
            <person name="Ortiz-Santana B."/>
            <person name="Ovrebo C."/>
            <person name="Racz N."/>
            <person name="Riley R."/>
            <person name="Savchenko A."/>
            <person name="Shiryaev A."/>
            <person name="Soop K."/>
            <person name="Spirin V."/>
            <person name="Szebenyi C."/>
            <person name="Tomsovsky M."/>
            <person name="Tulloss R.E."/>
            <person name="Uehling J."/>
            <person name="Grigoriev I.V."/>
            <person name="Vagvolgyi C."/>
            <person name="Papp T."/>
            <person name="Martin F.M."/>
            <person name="Miettinen O."/>
            <person name="Hibbett D.S."/>
            <person name="Nagy L.G."/>
        </authorList>
    </citation>
    <scope>NUCLEOTIDE SEQUENCE [LARGE SCALE GENOMIC DNA]</scope>
    <source>
        <strain evidence="2 3">HHB13444</strain>
    </source>
</reference>
<accession>A0A5C3NSY8</accession>
<keyword evidence="3" id="KW-1185">Reference proteome</keyword>
<dbReference type="InParanoid" id="A0A5C3NSY8"/>
<dbReference type="EMBL" id="ML212009">
    <property type="protein sequence ID" value="TFK79518.1"/>
    <property type="molecule type" value="Genomic_DNA"/>
</dbReference>
<organism evidence="2 3">
    <name type="scientific">Polyporus arcularius HHB13444</name>
    <dbReference type="NCBI Taxonomy" id="1314778"/>
    <lineage>
        <taxon>Eukaryota</taxon>
        <taxon>Fungi</taxon>
        <taxon>Dikarya</taxon>
        <taxon>Basidiomycota</taxon>
        <taxon>Agaricomycotina</taxon>
        <taxon>Agaricomycetes</taxon>
        <taxon>Polyporales</taxon>
        <taxon>Polyporaceae</taxon>
        <taxon>Polyporus</taxon>
    </lineage>
</organism>
<protein>
    <submittedName>
        <fullName evidence="2">Uncharacterized protein</fullName>
    </submittedName>
</protein>
<feature type="region of interest" description="Disordered" evidence="1">
    <location>
        <begin position="113"/>
        <end position="140"/>
    </location>
</feature>
<sequence>MPPRSVTPGWPWSSAHTRAVRAHWFYIPNRSRGRLVYIALGSPESTLKAPDWPYRAVRFQVPSCEYSSDLGVLAGMLNAPETLIPEAQDQGSAYAFARVAAVRRRLQRCVPVPGRPGRRRPCTRKPASSVGRRRHLGHAEHGPRRMYTALRCVEGRRVPGMSSRLTSTACACNVRAAGLLAFRLARGRTDSAFPCTEPAEEWACIVEWTRRAAADVSVRGVSQHSVLAQSLARRYPAPLTEHVQLDKIHPGWGHRGEEATVGFAQCTAVSPARSEHFSHIPGNVKKYIEGAVLYMQ</sequence>
<dbReference type="AlphaFoldDB" id="A0A5C3NSY8"/>
<gene>
    <name evidence="2" type="ORF">K466DRAFT_656880</name>
</gene>
<dbReference type="Proteomes" id="UP000308197">
    <property type="component" value="Unassembled WGS sequence"/>
</dbReference>